<keyword evidence="2" id="KW-0479">Metal-binding</keyword>
<accession>A0AAU7BPF9</accession>
<keyword evidence="5" id="KW-0645">Protease</keyword>
<dbReference type="GO" id="GO:0008237">
    <property type="term" value="F:metallopeptidase activity"/>
    <property type="evidence" value="ECO:0007669"/>
    <property type="project" value="InterPro"/>
</dbReference>
<feature type="binding site" evidence="2">
    <location>
        <position position="363"/>
    </location>
    <ligand>
        <name>Zn(2+)</name>
        <dbReference type="ChEBI" id="CHEBI:29105"/>
        <note>catalytic</note>
    </ligand>
</feature>
<dbReference type="RefSeq" id="WP_347921987.1">
    <property type="nucleotide sequence ID" value="NZ_CP157199.1"/>
</dbReference>
<keyword evidence="3" id="KW-0732">Signal</keyword>
<reference evidence="5" key="1">
    <citation type="submission" date="2024-05" db="EMBL/GenBank/DDBJ databases">
        <title>Pontimicrobium maritimus sp. nov., isolated form sea water.</title>
        <authorList>
            <person name="Muhammad N."/>
            <person name="Vuong T.Q."/>
            <person name="Han H.L."/>
            <person name="Kim S.-G."/>
        </authorList>
    </citation>
    <scope>NUCLEOTIDE SEQUENCE</scope>
    <source>
        <strain evidence="5">SW4</strain>
    </source>
</reference>
<evidence type="ECO:0000256" key="1">
    <source>
        <dbReference type="PIRSR" id="PIRSR634015-1"/>
    </source>
</evidence>
<sequence>MKYTYKQLLCLATLFCLSANFFGQSEQSIDSNPLSPRNANYNIEVTLLPSTKKLKGKEAIKWTNITSKPTDELQFHLYMNGFSHDRTTYMIESGGKYRGVGKKFDSNYNGFNKITSIKIGATEFLNNLEFIQPDDNNIQDSTVARIILDKPIKTNETVNIEIEFTVKLPMLFSKTGYSDPSIAKDFFLIAQWFPKIGVLEETGWNCHQLHPHTEFFSDYGVYNVAITTPKEFVIGATGQLVSETTTDSTKTLKFHAEDVHDFAWTAYPNFKIYEESYNNIAIRFLYNKEYESDVEEQVQALRYAIDYFQEHLGKYPYPTITFLNPPNGLNAAGGMEYPTFFTVGRNGFFIDNLFSVHLATTIHEYAHQMFYGILGSNEFENAWMDEGMTSYGTQRIIDMYYGGHINRDNFSFTNENRDRFKYLTKPNNESILTKSYKQKPSNYGTNSYARPATLLRTLEKHLGEEAFKKGMRFYYNTWKFKHPKPKDFFEVMNKSSETNLSWFFDQFFRDNKTIDYELNQIFQQKIDYEFIDLGLQQFPDVNLSGNQPIFYNRVDIKNHGNGYFPIELEISLENGTVWTSAKWDFKLNYTTIEFYSNSPVIKAQLDPKRKVLIDLTYSNNGKSVDIANATGKFVNRWQFWIHNIAQLLGGF</sequence>
<feature type="signal peptide" evidence="3">
    <location>
        <begin position="1"/>
        <end position="21"/>
    </location>
</feature>
<feature type="domain" description="Peptidase M1 membrane alanine aminopeptidase" evidence="4">
    <location>
        <begin position="295"/>
        <end position="507"/>
    </location>
</feature>
<dbReference type="InterPro" id="IPR027268">
    <property type="entry name" value="Peptidase_M4/M1_CTD_sf"/>
</dbReference>
<feature type="binding site" evidence="2">
    <location>
        <position position="386"/>
    </location>
    <ligand>
        <name>Zn(2+)</name>
        <dbReference type="ChEBI" id="CHEBI:29105"/>
        <note>catalytic</note>
    </ligand>
</feature>
<dbReference type="InterPro" id="IPR034015">
    <property type="entry name" value="M1_LTA4H"/>
</dbReference>
<dbReference type="Gene3D" id="1.10.390.10">
    <property type="entry name" value="Neutral Protease Domain 2"/>
    <property type="match status" value="1"/>
</dbReference>
<dbReference type="PANTHER" id="PTHR45726:SF3">
    <property type="entry name" value="LEUKOTRIENE A-4 HYDROLASE"/>
    <property type="match status" value="1"/>
</dbReference>
<dbReference type="CDD" id="cd09604">
    <property type="entry name" value="M1_APN_like"/>
    <property type="match status" value="1"/>
</dbReference>
<evidence type="ECO:0000259" key="4">
    <source>
        <dbReference type="Pfam" id="PF01433"/>
    </source>
</evidence>
<evidence type="ECO:0000313" key="5">
    <source>
        <dbReference type="EMBL" id="XBG59963.1"/>
    </source>
</evidence>
<dbReference type="GO" id="GO:0004177">
    <property type="term" value="F:aminopeptidase activity"/>
    <property type="evidence" value="ECO:0007669"/>
    <property type="project" value="UniProtKB-KW"/>
</dbReference>
<dbReference type="Pfam" id="PF01433">
    <property type="entry name" value="Peptidase_M1"/>
    <property type="match status" value="1"/>
</dbReference>
<dbReference type="EMBL" id="CP157199">
    <property type="protein sequence ID" value="XBG59963.1"/>
    <property type="molecule type" value="Genomic_DNA"/>
</dbReference>
<comment type="cofactor">
    <cofactor evidence="2">
        <name>Zn(2+)</name>
        <dbReference type="ChEBI" id="CHEBI:29105"/>
    </cofactor>
    <text evidence="2">Binds 1 zinc ion per subunit.</text>
</comment>
<proteinExistence type="predicted"/>
<organism evidence="5">
    <name type="scientific">Pontimicrobium sp. SW4</name>
    <dbReference type="NCBI Taxonomy" id="3153519"/>
    <lineage>
        <taxon>Bacteria</taxon>
        <taxon>Pseudomonadati</taxon>
        <taxon>Bacteroidota</taxon>
        <taxon>Flavobacteriia</taxon>
        <taxon>Flavobacteriales</taxon>
        <taxon>Flavobacteriaceae</taxon>
        <taxon>Pontimicrobium</taxon>
    </lineage>
</organism>
<feature type="active site" description="Proton acceptor" evidence="1">
    <location>
        <position position="364"/>
    </location>
</feature>
<evidence type="ECO:0000256" key="2">
    <source>
        <dbReference type="PIRSR" id="PIRSR634015-3"/>
    </source>
</evidence>
<gene>
    <name evidence="5" type="ORF">ABGB03_08815</name>
</gene>
<evidence type="ECO:0000256" key="3">
    <source>
        <dbReference type="SAM" id="SignalP"/>
    </source>
</evidence>
<dbReference type="PANTHER" id="PTHR45726">
    <property type="entry name" value="LEUKOTRIENE A-4 HYDROLASE"/>
    <property type="match status" value="1"/>
</dbReference>
<name>A0AAU7BPF9_9FLAO</name>
<dbReference type="InterPro" id="IPR014782">
    <property type="entry name" value="Peptidase_M1_dom"/>
</dbReference>
<keyword evidence="5" id="KW-0031">Aminopeptidase</keyword>
<dbReference type="EC" id="3.4.11.-" evidence="5"/>
<feature type="binding site" evidence="2">
    <location>
        <position position="367"/>
    </location>
    <ligand>
        <name>Zn(2+)</name>
        <dbReference type="ChEBI" id="CHEBI:29105"/>
        <note>catalytic</note>
    </ligand>
</feature>
<keyword evidence="2" id="KW-0862">Zinc</keyword>
<dbReference type="GO" id="GO:0008270">
    <property type="term" value="F:zinc ion binding"/>
    <property type="evidence" value="ECO:0007669"/>
    <property type="project" value="InterPro"/>
</dbReference>
<protein>
    <submittedName>
        <fullName evidence="5">M1 family metallopeptidase</fullName>
        <ecNumber evidence="5">3.4.11.-</ecNumber>
    </submittedName>
</protein>
<feature type="active site" description="Proton donor" evidence="1">
    <location>
        <position position="448"/>
    </location>
</feature>
<dbReference type="SUPFAM" id="SSF55486">
    <property type="entry name" value="Metalloproteases ('zincins'), catalytic domain"/>
    <property type="match status" value="1"/>
</dbReference>
<keyword evidence="5" id="KW-0378">Hydrolase</keyword>
<dbReference type="AlphaFoldDB" id="A0AAU7BPF9"/>
<feature type="chain" id="PRO_5043369279" evidence="3">
    <location>
        <begin position="22"/>
        <end position="651"/>
    </location>
</feature>